<dbReference type="SUPFAM" id="SSF54427">
    <property type="entry name" value="NTF2-like"/>
    <property type="match status" value="1"/>
</dbReference>
<dbReference type="CDD" id="cd00531">
    <property type="entry name" value="NTF2_like"/>
    <property type="match status" value="1"/>
</dbReference>
<evidence type="ECO:0000259" key="1">
    <source>
        <dbReference type="Pfam" id="PF13577"/>
    </source>
</evidence>
<dbReference type="AlphaFoldDB" id="A0A8J3NQB3"/>
<evidence type="ECO:0000313" key="2">
    <source>
        <dbReference type="EMBL" id="GIF86840.1"/>
    </source>
</evidence>
<gene>
    <name evidence="2" type="ORF">Cch02nite_02840</name>
</gene>
<dbReference type="RefSeq" id="WP_239120135.1">
    <property type="nucleotide sequence ID" value="NZ_BAAALB010000004.1"/>
</dbReference>
<dbReference type="InterPro" id="IPR037401">
    <property type="entry name" value="SnoaL-like"/>
</dbReference>
<feature type="domain" description="SnoaL-like" evidence="1">
    <location>
        <begin position="13"/>
        <end position="143"/>
    </location>
</feature>
<protein>
    <recommendedName>
        <fullName evidence="1">SnoaL-like domain-containing protein</fullName>
    </recommendedName>
</protein>
<dbReference type="Proteomes" id="UP000619293">
    <property type="component" value="Unassembled WGS sequence"/>
</dbReference>
<accession>A0A8J3NQB3</accession>
<reference evidence="2 3" key="1">
    <citation type="submission" date="2021-01" db="EMBL/GenBank/DDBJ databases">
        <title>Whole genome shotgun sequence of Catellatospora chokoriensis NBRC 107358.</title>
        <authorList>
            <person name="Komaki H."/>
            <person name="Tamura T."/>
        </authorList>
    </citation>
    <scope>NUCLEOTIDE SEQUENCE [LARGE SCALE GENOMIC DNA]</scope>
    <source>
        <strain evidence="2 3">NBRC 107358</strain>
    </source>
</reference>
<name>A0A8J3NQB3_9ACTN</name>
<organism evidence="2 3">
    <name type="scientific">Catellatospora chokoriensis</name>
    <dbReference type="NCBI Taxonomy" id="310353"/>
    <lineage>
        <taxon>Bacteria</taxon>
        <taxon>Bacillati</taxon>
        <taxon>Actinomycetota</taxon>
        <taxon>Actinomycetes</taxon>
        <taxon>Micromonosporales</taxon>
        <taxon>Micromonosporaceae</taxon>
        <taxon>Catellatospora</taxon>
    </lineage>
</organism>
<comment type="caution">
    <text evidence="2">The sequence shown here is derived from an EMBL/GenBank/DDBJ whole genome shotgun (WGS) entry which is preliminary data.</text>
</comment>
<proteinExistence type="predicted"/>
<dbReference type="Pfam" id="PF13577">
    <property type="entry name" value="SnoaL_4"/>
    <property type="match status" value="1"/>
</dbReference>
<keyword evidence="3" id="KW-1185">Reference proteome</keyword>
<dbReference type="InterPro" id="IPR032710">
    <property type="entry name" value="NTF2-like_dom_sf"/>
</dbReference>
<evidence type="ECO:0000313" key="3">
    <source>
        <dbReference type="Proteomes" id="UP000619293"/>
    </source>
</evidence>
<sequence length="154" mass="16702">MAMTALPEVTDTSATYLSVQQFYARHMHLLDSGRAREWADTFAPDGTFTAPGLDAPVRGRAALAAAVEQTHARLAANGETHRHWHGMVWVTPAADGRAHVRCYGMVIAITADGTPRMHRHCICEDVLVPAPAEPEGWLVQSRHVTPDAAPPPAH</sequence>
<dbReference type="Gene3D" id="3.10.450.50">
    <property type="match status" value="1"/>
</dbReference>
<dbReference type="EMBL" id="BONG01000001">
    <property type="protein sequence ID" value="GIF86840.1"/>
    <property type="molecule type" value="Genomic_DNA"/>
</dbReference>